<dbReference type="AlphaFoldDB" id="A0A164SKL2"/>
<reference evidence="1 2" key="1">
    <citation type="journal article" date="2016" name="Mol. Biol. Evol.">
        <title>Comparative Genomics of Early-Diverging Mushroom-Forming Fungi Provides Insights into the Origins of Lignocellulose Decay Capabilities.</title>
        <authorList>
            <person name="Nagy L.G."/>
            <person name="Riley R."/>
            <person name="Tritt A."/>
            <person name="Adam C."/>
            <person name="Daum C."/>
            <person name="Floudas D."/>
            <person name="Sun H."/>
            <person name="Yadav J.S."/>
            <person name="Pangilinan J."/>
            <person name="Larsson K.H."/>
            <person name="Matsuura K."/>
            <person name="Barry K."/>
            <person name="Labutti K."/>
            <person name="Kuo R."/>
            <person name="Ohm R.A."/>
            <person name="Bhattacharya S.S."/>
            <person name="Shirouzu T."/>
            <person name="Yoshinaga Y."/>
            <person name="Martin F.M."/>
            <person name="Grigoriev I.V."/>
            <person name="Hibbett D.S."/>
        </authorList>
    </citation>
    <scope>NUCLEOTIDE SEQUENCE [LARGE SCALE GENOMIC DNA]</scope>
    <source>
        <strain evidence="1 2">HHB9708</strain>
    </source>
</reference>
<dbReference type="EMBL" id="KV419414">
    <property type="protein sequence ID" value="KZS91580.1"/>
    <property type="molecule type" value="Genomic_DNA"/>
</dbReference>
<evidence type="ECO:0000313" key="1">
    <source>
        <dbReference type="EMBL" id="KZS91580.1"/>
    </source>
</evidence>
<name>A0A164SKL2_9AGAM</name>
<dbReference type="Proteomes" id="UP000076722">
    <property type="component" value="Unassembled WGS sequence"/>
</dbReference>
<proteinExistence type="predicted"/>
<keyword evidence="2" id="KW-1185">Reference proteome</keyword>
<sequence>MAAFESIITAYKFDLKRSIAGQLQDLADKHHVKLEWKITQVTGSNPPIWQAYPAVNDKPWSSYVQAAGTQAEAKLRSSLEVYRMLRGPWLPSLDDRVLRIDYVSIYLLVSAERA</sequence>
<protein>
    <submittedName>
        <fullName evidence="1">Uncharacterized protein</fullName>
    </submittedName>
</protein>
<gene>
    <name evidence="1" type="ORF">SISNIDRAFT_516136</name>
</gene>
<accession>A0A164SKL2</accession>
<evidence type="ECO:0000313" key="2">
    <source>
        <dbReference type="Proteomes" id="UP000076722"/>
    </source>
</evidence>
<organism evidence="1 2">
    <name type="scientific">Sistotremastrum niveocremeum HHB9708</name>
    <dbReference type="NCBI Taxonomy" id="1314777"/>
    <lineage>
        <taxon>Eukaryota</taxon>
        <taxon>Fungi</taxon>
        <taxon>Dikarya</taxon>
        <taxon>Basidiomycota</taxon>
        <taxon>Agaricomycotina</taxon>
        <taxon>Agaricomycetes</taxon>
        <taxon>Sistotremastrales</taxon>
        <taxon>Sistotremastraceae</taxon>
        <taxon>Sertulicium</taxon>
        <taxon>Sertulicium niveocremeum</taxon>
    </lineage>
</organism>